<keyword evidence="8" id="KW-1185">Reference proteome</keyword>
<name>A0A4P6FEQ5_9MICO</name>
<feature type="transmembrane region" description="Helical" evidence="5">
    <location>
        <begin position="50"/>
        <end position="70"/>
    </location>
</feature>
<sequence length="411" mass="42582">MSHPAPPAPLWAGRALALVGIVLVAFNLRTAVASLSPILAELERDIPLSPALVGFLGTLPPLCYAIFGILTPLIARRFGLEATLVGALVALATGLAGRGLAPDAGWLVAASALTFAAIGVGNVLLPPLVKRYFPDRVGLMTTIYVTAMSVSTFTPPLIAVPVADAAGWQISLAQWAIVAALSLVPWIALLVHPKRRVPEAMPEQAAPARLGEAVRSPLAWALAIVFAVSGFNAYSMFAWLPQLLHDVAGTTPVAAGALLSLYAAVGLPAGLIVPVVAARYGRVGLLVAVASVSYVVGYGGLLLAPHVATWLWVALAGAGPLTFPLSLVLINLRTRTHSGAIAVSGFVQSVGYLIVAAGPLVIGMLHEQSGGWTAALIVLLVSALPAALCGAIVARPRFFEDERLRREGVRP</sequence>
<keyword evidence="3 5" id="KW-1133">Transmembrane helix</keyword>
<dbReference type="InterPro" id="IPR020846">
    <property type="entry name" value="MFS_dom"/>
</dbReference>
<dbReference type="SUPFAM" id="SSF103473">
    <property type="entry name" value="MFS general substrate transporter"/>
    <property type="match status" value="1"/>
</dbReference>
<evidence type="ECO:0000256" key="2">
    <source>
        <dbReference type="ARBA" id="ARBA00022692"/>
    </source>
</evidence>
<feature type="transmembrane region" description="Helical" evidence="5">
    <location>
        <begin position="371"/>
        <end position="394"/>
    </location>
</feature>
<feature type="transmembrane region" description="Helical" evidence="5">
    <location>
        <begin position="339"/>
        <end position="365"/>
    </location>
</feature>
<evidence type="ECO:0000259" key="6">
    <source>
        <dbReference type="PROSITE" id="PS50850"/>
    </source>
</evidence>
<dbReference type="InterPro" id="IPR052524">
    <property type="entry name" value="MFS_Cyanate_Porter"/>
</dbReference>
<dbReference type="GO" id="GO:0005886">
    <property type="term" value="C:plasma membrane"/>
    <property type="evidence" value="ECO:0007669"/>
    <property type="project" value="UniProtKB-SubCell"/>
</dbReference>
<organism evidence="7 8">
    <name type="scientific">Agromyces protaetiae</name>
    <dbReference type="NCBI Taxonomy" id="2509455"/>
    <lineage>
        <taxon>Bacteria</taxon>
        <taxon>Bacillati</taxon>
        <taxon>Actinomycetota</taxon>
        <taxon>Actinomycetes</taxon>
        <taxon>Micrococcales</taxon>
        <taxon>Microbacteriaceae</taxon>
        <taxon>Agromyces</taxon>
    </lineage>
</organism>
<evidence type="ECO:0000256" key="5">
    <source>
        <dbReference type="SAM" id="Phobius"/>
    </source>
</evidence>
<feature type="domain" description="Major facilitator superfamily (MFS) profile" evidence="6">
    <location>
        <begin position="13"/>
        <end position="397"/>
    </location>
</feature>
<dbReference type="EMBL" id="CP035491">
    <property type="protein sequence ID" value="QAY74405.1"/>
    <property type="molecule type" value="Genomic_DNA"/>
</dbReference>
<feature type="transmembrane region" description="Helical" evidence="5">
    <location>
        <begin position="218"/>
        <end position="240"/>
    </location>
</feature>
<feature type="transmembrane region" description="Helical" evidence="5">
    <location>
        <begin position="137"/>
        <end position="160"/>
    </location>
</feature>
<reference evidence="7 8" key="1">
    <citation type="submission" date="2019-01" db="EMBL/GenBank/DDBJ databases">
        <title>Genome sequencing of strain FW100M-8.</title>
        <authorList>
            <person name="Heo J."/>
            <person name="Kim S.-J."/>
            <person name="Kim J.-S."/>
            <person name="Hong S.-B."/>
            <person name="Kwon S.-W."/>
        </authorList>
    </citation>
    <scope>NUCLEOTIDE SEQUENCE [LARGE SCALE GENOMIC DNA]</scope>
    <source>
        <strain evidence="7 8">FW100M-8</strain>
    </source>
</reference>
<evidence type="ECO:0000313" key="7">
    <source>
        <dbReference type="EMBL" id="QAY74405.1"/>
    </source>
</evidence>
<dbReference type="KEGG" id="agf:ET445_14800"/>
<feature type="transmembrane region" description="Helical" evidence="5">
    <location>
        <begin position="310"/>
        <end position="332"/>
    </location>
</feature>
<dbReference type="InterPro" id="IPR011701">
    <property type="entry name" value="MFS"/>
</dbReference>
<comment type="subcellular location">
    <subcellularLocation>
        <location evidence="1">Cell membrane</location>
        <topology evidence="1">Multi-pass membrane protein</topology>
    </subcellularLocation>
</comment>
<dbReference type="RefSeq" id="WP_129191950.1">
    <property type="nucleotide sequence ID" value="NZ_CP035491.1"/>
</dbReference>
<evidence type="ECO:0000256" key="3">
    <source>
        <dbReference type="ARBA" id="ARBA00022989"/>
    </source>
</evidence>
<dbReference type="Gene3D" id="1.20.1250.20">
    <property type="entry name" value="MFS general substrate transporter like domains"/>
    <property type="match status" value="2"/>
</dbReference>
<feature type="transmembrane region" description="Helical" evidence="5">
    <location>
        <begin position="172"/>
        <end position="191"/>
    </location>
</feature>
<evidence type="ECO:0000256" key="4">
    <source>
        <dbReference type="ARBA" id="ARBA00023136"/>
    </source>
</evidence>
<feature type="transmembrane region" description="Helical" evidence="5">
    <location>
        <begin position="252"/>
        <end position="276"/>
    </location>
</feature>
<dbReference type="Proteomes" id="UP000291259">
    <property type="component" value="Chromosome"/>
</dbReference>
<feature type="transmembrane region" description="Helical" evidence="5">
    <location>
        <begin position="106"/>
        <end position="125"/>
    </location>
</feature>
<dbReference type="AlphaFoldDB" id="A0A4P6FEQ5"/>
<dbReference type="PROSITE" id="PS50850">
    <property type="entry name" value="MFS"/>
    <property type="match status" value="1"/>
</dbReference>
<dbReference type="InterPro" id="IPR036259">
    <property type="entry name" value="MFS_trans_sf"/>
</dbReference>
<dbReference type="Pfam" id="PF07690">
    <property type="entry name" value="MFS_1"/>
    <property type="match status" value="1"/>
</dbReference>
<dbReference type="GO" id="GO:0022857">
    <property type="term" value="F:transmembrane transporter activity"/>
    <property type="evidence" value="ECO:0007669"/>
    <property type="project" value="InterPro"/>
</dbReference>
<gene>
    <name evidence="7" type="ORF">ET445_14800</name>
</gene>
<evidence type="ECO:0000256" key="1">
    <source>
        <dbReference type="ARBA" id="ARBA00004651"/>
    </source>
</evidence>
<keyword evidence="2 5" id="KW-0812">Transmembrane</keyword>
<keyword evidence="4 5" id="KW-0472">Membrane</keyword>
<dbReference type="PANTHER" id="PTHR23523">
    <property type="match status" value="1"/>
</dbReference>
<evidence type="ECO:0000313" key="8">
    <source>
        <dbReference type="Proteomes" id="UP000291259"/>
    </source>
</evidence>
<protein>
    <submittedName>
        <fullName evidence="7">MFS transporter</fullName>
    </submittedName>
</protein>
<proteinExistence type="predicted"/>
<dbReference type="OrthoDB" id="5317164at2"/>
<accession>A0A4P6FEQ5</accession>
<feature type="transmembrane region" description="Helical" evidence="5">
    <location>
        <begin position="283"/>
        <end position="304"/>
    </location>
</feature>
<dbReference type="PANTHER" id="PTHR23523:SF2">
    <property type="entry name" value="2-NITROIMIDAZOLE TRANSPORTER"/>
    <property type="match status" value="1"/>
</dbReference>